<sequence length="49" mass="5612">MIFQTKKKPQFLSRFKAGMHDIGVGEALCNLGKIYNLQDKFAQAQTCYE</sequence>
<reference evidence="1 2" key="1">
    <citation type="submission" date="2024-02" db="EMBL/GenBank/DDBJ databases">
        <title>High-quality chromosome-scale genome assembly of Pensacola bahiagrass (Paspalum notatum Flugge var. saurae).</title>
        <authorList>
            <person name="Vega J.M."/>
            <person name="Podio M."/>
            <person name="Orjuela J."/>
            <person name="Siena L.A."/>
            <person name="Pessino S.C."/>
            <person name="Combes M.C."/>
            <person name="Mariac C."/>
            <person name="Albertini E."/>
            <person name="Pupilli F."/>
            <person name="Ortiz J.P.A."/>
            <person name="Leblanc O."/>
        </authorList>
    </citation>
    <scope>NUCLEOTIDE SEQUENCE [LARGE SCALE GENOMIC DNA]</scope>
    <source>
        <strain evidence="1">R1</strain>
        <tissue evidence="1">Leaf</tissue>
    </source>
</reference>
<accession>A0AAQ3T034</accession>
<dbReference type="AlphaFoldDB" id="A0AAQ3T034"/>
<dbReference type="Gene3D" id="1.25.40.10">
    <property type="entry name" value="Tetratricopeptide repeat domain"/>
    <property type="match status" value="1"/>
</dbReference>
<protein>
    <submittedName>
        <fullName evidence="1">Uncharacterized protein</fullName>
    </submittedName>
</protein>
<proteinExistence type="predicted"/>
<gene>
    <name evidence="1" type="ORF">U9M48_012645</name>
</gene>
<feature type="non-terminal residue" evidence="1">
    <location>
        <position position="1"/>
    </location>
</feature>
<name>A0AAQ3T034_PASNO</name>
<keyword evidence="2" id="KW-1185">Reference proteome</keyword>
<evidence type="ECO:0000313" key="2">
    <source>
        <dbReference type="Proteomes" id="UP001341281"/>
    </source>
</evidence>
<dbReference type="Proteomes" id="UP001341281">
    <property type="component" value="Chromosome 03"/>
</dbReference>
<evidence type="ECO:0000313" key="1">
    <source>
        <dbReference type="EMBL" id="WVZ62957.1"/>
    </source>
</evidence>
<dbReference type="EMBL" id="CP144747">
    <property type="protein sequence ID" value="WVZ62957.1"/>
    <property type="molecule type" value="Genomic_DNA"/>
</dbReference>
<organism evidence="1 2">
    <name type="scientific">Paspalum notatum var. saurae</name>
    <dbReference type="NCBI Taxonomy" id="547442"/>
    <lineage>
        <taxon>Eukaryota</taxon>
        <taxon>Viridiplantae</taxon>
        <taxon>Streptophyta</taxon>
        <taxon>Embryophyta</taxon>
        <taxon>Tracheophyta</taxon>
        <taxon>Spermatophyta</taxon>
        <taxon>Magnoliopsida</taxon>
        <taxon>Liliopsida</taxon>
        <taxon>Poales</taxon>
        <taxon>Poaceae</taxon>
        <taxon>PACMAD clade</taxon>
        <taxon>Panicoideae</taxon>
        <taxon>Andropogonodae</taxon>
        <taxon>Paspaleae</taxon>
        <taxon>Paspalinae</taxon>
        <taxon>Paspalum</taxon>
    </lineage>
</organism>
<dbReference type="InterPro" id="IPR011990">
    <property type="entry name" value="TPR-like_helical_dom_sf"/>
</dbReference>